<protein>
    <submittedName>
        <fullName evidence="1">Uncharacterized protein</fullName>
    </submittedName>
</protein>
<name>A0A9D1LYH1_9FIRM</name>
<dbReference type="Proteomes" id="UP000824118">
    <property type="component" value="Unassembled WGS sequence"/>
</dbReference>
<gene>
    <name evidence="1" type="ORF">IAD22_05905</name>
</gene>
<organism evidence="1 2">
    <name type="scientific">Candidatus Limousia pullorum</name>
    <dbReference type="NCBI Taxonomy" id="2840860"/>
    <lineage>
        <taxon>Bacteria</taxon>
        <taxon>Bacillati</taxon>
        <taxon>Bacillota</taxon>
        <taxon>Clostridia</taxon>
        <taxon>Eubacteriales</taxon>
        <taxon>Oscillospiraceae</taxon>
        <taxon>Oscillospiraceae incertae sedis</taxon>
        <taxon>Candidatus Limousia</taxon>
    </lineage>
</organism>
<sequence length="246" mass="27440">MNNTNEISKTNNSGFLAVKDFNLNNMVSQEMEGLNVSFERIKIPSGGTTMFEIPGDNPDEPENVKEFSAVILYHHPLYSYYKDKYTGGSNPPDCNSIDGMFGDGVPGGKCSECPYNQFGSGENGSKACKNRRRLYILREGEIFPMILSLPTSSLNDFSRYLMRQLSKGNKSNMIVTRFSLKKAVNNSGISYSQAQFSLERKLTPEEYTFISAMSEQVKEFKNNVSYEAEDNLSITVDPETGEVIGA</sequence>
<comment type="caution">
    <text evidence="1">The sequence shown here is derived from an EMBL/GenBank/DDBJ whole genome shotgun (WGS) entry which is preliminary data.</text>
</comment>
<evidence type="ECO:0000313" key="2">
    <source>
        <dbReference type="Proteomes" id="UP000824118"/>
    </source>
</evidence>
<reference evidence="1" key="2">
    <citation type="journal article" date="2021" name="PeerJ">
        <title>Extensive microbial diversity within the chicken gut microbiome revealed by metagenomics and culture.</title>
        <authorList>
            <person name="Gilroy R."/>
            <person name="Ravi A."/>
            <person name="Getino M."/>
            <person name="Pursley I."/>
            <person name="Horton D.L."/>
            <person name="Alikhan N.F."/>
            <person name="Baker D."/>
            <person name="Gharbi K."/>
            <person name="Hall N."/>
            <person name="Watson M."/>
            <person name="Adriaenssens E.M."/>
            <person name="Foster-Nyarko E."/>
            <person name="Jarju S."/>
            <person name="Secka A."/>
            <person name="Antonio M."/>
            <person name="Oren A."/>
            <person name="Chaudhuri R.R."/>
            <person name="La Ragione R."/>
            <person name="Hildebrand F."/>
            <person name="Pallen M.J."/>
        </authorList>
    </citation>
    <scope>NUCLEOTIDE SEQUENCE</scope>
    <source>
        <strain evidence="1">ChiGjej1B1-1684</strain>
    </source>
</reference>
<proteinExistence type="predicted"/>
<dbReference type="EMBL" id="DVNG01000087">
    <property type="protein sequence ID" value="HIU50530.1"/>
    <property type="molecule type" value="Genomic_DNA"/>
</dbReference>
<evidence type="ECO:0000313" key="1">
    <source>
        <dbReference type="EMBL" id="HIU50530.1"/>
    </source>
</evidence>
<reference evidence="1" key="1">
    <citation type="submission" date="2020-10" db="EMBL/GenBank/DDBJ databases">
        <authorList>
            <person name="Gilroy R."/>
        </authorList>
    </citation>
    <scope>NUCLEOTIDE SEQUENCE</scope>
    <source>
        <strain evidence="1">ChiGjej1B1-1684</strain>
    </source>
</reference>
<dbReference type="AlphaFoldDB" id="A0A9D1LYH1"/>
<accession>A0A9D1LYH1</accession>